<dbReference type="InterPro" id="IPR035919">
    <property type="entry name" value="EAL_sf"/>
</dbReference>
<dbReference type="Pfam" id="PF00563">
    <property type="entry name" value="EAL"/>
    <property type="match status" value="1"/>
</dbReference>
<dbReference type="AlphaFoldDB" id="A0P458"/>
<dbReference type="GeneID" id="68850109"/>
<dbReference type="PROSITE" id="PS50887">
    <property type="entry name" value="GGDEF"/>
    <property type="match status" value="1"/>
</dbReference>
<dbReference type="Gene3D" id="3.20.20.450">
    <property type="entry name" value="EAL domain"/>
    <property type="match status" value="1"/>
</dbReference>
<dbReference type="SMART" id="SM00304">
    <property type="entry name" value="HAMP"/>
    <property type="match status" value="1"/>
</dbReference>
<dbReference type="PANTHER" id="PTHR44757:SF2">
    <property type="entry name" value="BIOFILM ARCHITECTURE MAINTENANCE PROTEIN MBAA"/>
    <property type="match status" value="1"/>
</dbReference>
<dbReference type="PROSITE" id="PS50883">
    <property type="entry name" value="EAL"/>
    <property type="match status" value="1"/>
</dbReference>
<dbReference type="Gene3D" id="6.10.340.10">
    <property type="match status" value="1"/>
</dbReference>
<sequence>MVFCSIGLISGLAYLELSRTTQENASTRLDRAAHTAASILRYGTNDRLLPEFAGSGAPILIRVPGATAGELLEPGEKLDALVETIGKTNQGAVNLFKWSPRTGTFDSLATTFPYPGGVPPSAYSIGEGHPAFASLSAGQPFSGNVPVQGRFRLAYLTPIVTEGGKVAGALAVDVGWVDDLALAENRLKTRIAPAALIILIAVILIGGVVLRFELRPLRRLAKVADELAAGLQPKRIPFTDRRDEIGDLAHGLERVTDLQDKLHKLAYTDPVTTAGNRARYFSDLSEALRRAKSGSFSASLIHLDFNGFAKVNDTFGQQVGNRVLLQAYVRLANIFGPSAQIARISADDFCILLPFDGKGAIAEDYAVQAIDMLSVPFQMEEGEIHVEPSIGIALLPQDAEDAETAHRMAGLALRAAKRSAGAGARYEFFSPPLNDRVQSEMLTETLLRAALQTRQLVLHYQPQVCPADGRLIGLEALLRWPHEKRGDIPPAEFIPIAEKTGLILELGGYVLETACKQAAQWRQAGFEFGQVSINVSPLQFRQSSFAETVRQTLKTYGLPASYLCLEVTENVFVDTREQLVMDILSQLQKIGVQLSLDDFGSGYSSLSYLHRLPFQELKIDRAFISGADSHPQREQLFEAIVRLGRSLGLRVIAEGAETAGEFALTVTHKCDGIQGYICSPAVPADRIQSQLQSFGVALKSNTLAGGSSHSSKQRA</sequence>
<dbReference type="PROSITE" id="PS50885">
    <property type="entry name" value="HAMP"/>
    <property type="match status" value="1"/>
</dbReference>
<dbReference type="SUPFAM" id="SSF141868">
    <property type="entry name" value="EAL domain-like"/>
    <property type="match status" value="1"/>
</dbReference>
<evidence type="ECO:0000313" key="6">
    <source>
        <dbReference type="Proteomes" id="UP000004848"/>
    </source>
</evidence>
<dbReference type="InterPro" id="IPR003660">
    <property type="entry name" value="HAMP_dom"/>
</dbReference>
<dbReference type="GO" id="GO:0016020">
    <property type="term" value="C:membrane"/>
    <property type="evidence" value="ECO:0007669"/>
    <property type="project" value="InterPro"/>
</dbReference>
<name>A0P458_ROSAI</name>
<dbReference type="OrthoDB" id="9814202at2"/>
<dbReference type="CDD" id="cd06225">
    <property type="entry name" value="HAMP"/>
    <property type="match status" value="1"/>
</dbReference>
<dbReference type="NCBIfam" id="TIGR00254">
    <property type="entry name" value="GGDEF"/>
    <property type="match status" value="1"/>
</dbReference>
<dbReference type="InterPro" id="IPR029787">
    <property type="entry name" value="Nucleotide_cyclase"/>
</dbReference>
<keyword evidence="1" id="KW-1133">Transmembrane helix</keyword>
<dbReference type="InterPro" id="IPR043128">
    <property type="entry name" value="Rev_trsase/Diguanyl_cyclase"/>
</dbReference>
<proteinExistence type="predicted"/>
<gene>
    <name evidence="5" type="ORF">SIAM614_16712</name>
</gene>
<organism evidence="5 6">
    <name type="scientific">Roseibium aggregatum (strain ATCC 25650 / DSM 13394 / JCM 20685 / NBRC 16684 / NCIMB 2208 / IAM 12614 / B1)</name>
    <name type="common">Stappia aggregata</name>
    <dbReference type="NCBI Taxonomy" id="384765"/>
    <lineage>
        <taxon>Bacteria</taxon>
        <taxon>Pseudomonadati</taxon>
        <taxon>Pseudomonadota</taxon>
        <taxon>Alphaproteobacteria</taxon>
        <taxon>Hyphomicrobiales</taxon>
        <taxon>Stappiaceae</taxon>
        <taxon>Roseibium</taxon>
    </lineage>
</organism>
<dbReference type="Gene3D" id="3.30.70.270">
    <property type="match status" value="1"/>
</dbReference>
<dbReference type="CDD" id="cd01948">
    <property type="entry name" value="EAL"/>
    <property type="match status" value="1"/>
</dbReference>
<evidence type="ECO:0000256" key="1">
    <source>
        <dbReference type="SAM" id="Phobius"/>
    </source>
</evidence>
<evidence type="ECO:0000259" key="4">
    <source>
        <dbReference type="PROSITE" id="PS50887"/>
    </source>
</evidence>
<comment type="caution">
    <text evidence="5">The sequence shown here is derived from an EMBL/GenBank/DDBJ whole genome shotgun (WGS) entry which is preliminary data.</text>
</comment>
<dbReference type="InterPro" id="IPR001633">
    <property type="entry name" value="EAL_dom"/>
</dbReference>
<reference evidence="5 6" key="1">
    <citation type="submission" date="2006-05" db="EMBL/GenBank/DDBJ databases">
        <authorList>
            <person name="King G."/>
            <person name="Ferriera S."/>
            <person name="Johnson J."/>
            <person name="Kravitz S."/>
            <person name="Beeson K."/>
            <person name="Sutton G."/>
            <person name="Rogers Y.-H."/>
            <person name="Friedman R."/>
            <person name="Frazier M."/>
            <person name="Venter J.C."/>
        </authorList>
    </citation>
    <scope>NUCLEOTIDE SEQUENCE [LARGE SCALE GENOMIC DNA]</scope>
    <source>
        <strain evidence="6">ATCC 25650 / DSM 13394 / JCM 20685 / NBRC 16684 / NCIMB 2208 / IAM 12614 / B1</strain>
    </source>
</reference>
<dbReference type="eggNOG" id="COG5001">
    <property type="taxonomic scope" value="Bacteria"/>
</dbReference>
<accession>A0P458</accession>
<dbReference type="CDD" id="cd01949">
    <property type="entry name" value="GGDEF"/>
    <property type="match status" value="1"/>
</dbReference>
<feature type="domain" description="HAMP" evidence="3">
    <location>
        <begin position="211"/>
        <end position="264"/>
    </location>
</feature>
<dbReference type="RefSeq" id="WP_006940491.1">
    <property type="nucleotide sequence ID" value="NZ_AAUW01000039.1"/>
</dbReference>
<dbReference type="SUPFAM" id="SSF158472">
    <property type="entry name" value="HAMP domain-like"/>
    <property type="match status" value="1"/>
</dbReference>
<feature type="domain" description="GGDEF" evidence="4">
    <location>
        <begin position="296"/>
        <end position="431"/>
    </location>
</feature>
<evidence type="ECO:0000259" key="3">
    <source>
        <dbReference type="PROSITE" id="PS50885"/>
    </source>
</evidence>
<dbReference type="GO" id="GO:0007165">
    <property type="term" value="P:signal transduction"/>
    <property type="evidence" value="ECO:0007669"/>
    <property type="project" value="InterPro"/>
</dbReference>
<keyword evidence="1" id="KW-0472">Membrane</keyword>
<feature type="domain" description="EAL" evidence="2">
    <location>
        <begin position="440"/>
        <end position="695"/>
    </location>
</feature>
<keyword evidence="1" id="KW-0812">Transmembrane</keyword>
<feature type="transmembrane region" description="Helical" evidence="1">
    <location>
        <begin position="191"/>
        <end position="212"/>
    </location>
</feature>
<dbReference type="Pfam" id="PF00672">
    <property type="entry name" value="HAMP"/>
    <property type="match status" value="1"/>
</dbReference>
<protein>
    <submittedName>
        <fullName evidence="5">Diguanylate cyclase/phosphodiesterase</fullName>
    </submittedName>
</protein>
<dbReference type="SUPFAM" id="SSF55073">
    <property type="entry name" value="Nucleotide cyclase"/>
    <property type="match status" value="1"/>
</dbReference>
<dbReference type="SMART" id="SM00267">
    <property type="entry name" value="GGDEF"/>
    <property type="match status" value="1"/>
</dbReference>
<dbReference type="InterPro" id="IPR052155">
    <property type="entry name" value="Biofilm_reg_signaling"/>
</dbReference>
<dbReference type="SMART" id="SM00052">
    <property type="entry name" value="EAL"/>
    <property type="match status" value="1"/>
</dbReference>
<dbReference type="PANTHER" id="PTHR44757">
    <property type="entry name" value="DIGUANYLATE CYCLASE DGCP"/>
    <property type="match status" value="1"/>
</dbReference>
<dbReference type="InterPro" id="IPR000160">
    <property type="entry name" value="GGDEF_dom"/>
</dbReference>
<evidence type="ECO:0000259" key="2">
    <source>
        <dbReference type="PROSITE" id="PS50883"/>
    </source>
</evidence>
<dbReference type="Proteomes" id="UP000004848">
    <property type="component" value="Unassembled WGS sequence"/>
</dbReference>
<dbReference type="EMBL" id="AAUW01000039">
    <property type="protein sequence ID" value="EAV40192.1"/>
    <property type="molecule type" value="Genomic_DNA"/>
</dbReference>
<dbReference type="Pfam" id="PF00990">
    <property type="entry name" value="GGDEF"/>
    <property type="match status" value="1"/>
</dbReference>
<evidence type="ECO:0000313" key="5">
    <source>
        <dbReference type="EMBL" id="EAV40192.1"/>
    </source>
</evidence>